<dbReference type="EMBL" id="CP060713">
    <property type="protein sequence ID" value="QNN54933.1"/>
    <property type="molecule type" value="Genomic_DNA"/>
</dbReference>
<evidence type="ECO:0000313" key="2">
    <source>
        <dbReference type="Proteomes" id="UP000515947"/>
    </source>
</evidence>
<dbReference type="KEGG" id="nmes:H9L09_08840"/>
<dbReference type="GO" id="GO:0016874">
    <property type="term" value="F:ligase activity"/>
    <property type="evidence" value="ECO:0007669"/>
    <property type="project" value="UniProtKB-KW"/>
</dbReference>
<protein>
    <submittedName>
        <fullName evidence="1">2'-5' RNA ligase family protein</fullName>
    </submittedName>
</protein>
<evidence type="ECO:0000313" key="1">
    <source>
        <dbReference type="EMBL" id="QNN54933.1"/>
    </source>
</evidence>
<dbReference type="AlphaFoldDB" id="A0A7G9RH58"/>
<keyword evidence="2" id="KW-1185">Reference proteome</keyword>
<keyword evidence="1" id="KW-0436">Ligase</keyword>
<dbReference type="Gene3D" id="3.90.1140.10">
    <property type="entry name" value="Cyclic phosphodiesterase"/>
    <property type="match status" value="1"/>
</dbReference>
<proteinExistence type="predicted"/>
<sequence length="215" mass="23024">MLPVDPPLALSEAIPPHFTLLSPWHLDPTSDAASGRLREAARGVEPFRLHFTSVGTFPSGHVYLQPDPAAGLDALFAALTEAFPEFPPYGGAFSDWLPHLTVSRRGGEATASEVRREVEAAGPLALDVGMTALSLSAARAGHSGLRAVGERLEILPQPGFAELLALTKSGGAHPCPHEPGRPEVVDESLVEQALLRESTERLAQQQERQDVPVRR</sequence>
<organism evidence="1 2">
    <name type="scientific">Nocardioides mesophilus</name>
    <dbReference type="NCBI Taxonomy" id="433659"/>
    <lineage>
        <taxon>Bacteria</taxon>
        <taxon>Bacillati</taxon>
        <taxon>Actinomycetota</taxon>
        <taxon>Actinomycetes</taxon>
        <taxon>Propionibacteriales</taxon>
        <taxon>Nocardioidaceae</taxon>
        <taxon>Nocardioides</taxon>
    </lineage>
</organism>
<dbReference type="Proteomes" id="UP000515947">
    <property type="component" value="Chromosome"/>
</dbReference>
<dbReference type="InterPro" id="IPR009097">
    <property type="entry name" value="Cyclic_Pdiesterase"/>
</dbReference>
<accession>A0A7G9RH58</accession>
<dbReference type="Pfam" id="PF13563">
    <property type="entry name" value="2_5_RNA_ligase2"/>
    <property type="match status" value="1"/>
</dbReference>
<name>A0A7G9RH58_9ACTN</name>
<reference evidence="1 2" key="1">
    <citation type="submission" date="2020-08" db="EMBL/GenBank/DDBJ databases">
        <title>Genome sequence of Nocardioides mesophilus KACC 16243T.</title>
        <authorList>
            <person name="Hyun D.-W."/>
            <person name="Bae J.-W."/>
        </authorList>
    </citation>
    <scope>NUCLEOTIDE SEQUENCE [LARGE SCALE GENOMIC DNA]</scope>
    <source>
        <strain evidence="1 2">KACC 16243</strain>
    </source>
</reference>
<gene>
    <name evidence="1" type="ORF">H9L09_08840</name>
</gene>
<dbReference type="SUPFAM" id="SSF55144">
    <property type="entry name" value="LigT-like"/>
    <property type="match status" value="1"/>
</dbReference>